<keyword evidence="5" id="KW-0206">Cytoskeleton</keyword>
<feature type="coiled-coil region" evidence="6">
    <location>
        <begin position="776"/>
        <end position="866"/>
    </location>
</feature>
<comment type="subcellular location">
    <subcellularLocation>
        <location evidence="1">Cytoplasm</location>
        <location evidence="1">Cytoskeleton</location>
        <location evidence="1">Microtubule organizing center</location>
        <location evidence="1">Centrosome</location>
    </subcellularLocation>
</comment>
<reference evidence="8" key="2">
    <citation type="submission" date="2020-06" db="EMBL/GenBank/DDBJ databases">
        <authorList>
            <person name="Sheffer M."/>
        </authorList>
    </citation>
    <scope>NUCLEOTIDE SEQUENCE</scope>
</reference>
<evidence type="ECO:0000256" key="1">
    <source>
        <dbReference type="ARBA" id="ARBA00004300"/>
    </source>
</evidence>
<evidence type="ECO:0000256" key="2">
    <source>
        <dbReference type="ARBA" id="ARBA00009316"/>
    </source>
</evidence>
<feature type="coiled-coil region" evidence="6">
    <location>
        <begin position="451"/>
        <end position="741"/>
    </location>
</feature>
<keyword evidence="4 6" id="KW-0175">Coiled coil</keyword>
<evidence type="ECO:0000313" key="9">
    <source>
        <dbReference type="Proteomes" id="UP000807504"/>
    </source>
</evidence>
<sequence length="875" mass="101319">MPNTSAMKTKKAPWIPPPGRSLHRIKTTAKSRQLAEKLNCGKTQISNIIKNKDSLLKEWEANNHRKSVKRIQRSVFENVNVLDLEWYKRAVAECQCIKVAILQERVLEYAEHSIFQHLKQEEDMVTDSPASKEANSDSSESDDAEEEKECLTYNECLNKPYYVLEALEAIGSLKAIFKMLNPGKLIQVNGKLNSLDYEIQHSIVDQKKTEGSSKFEANHPTTDMHSTEDRFDVASLSSTSSFNEDTSDVNVHLHFIKQEIQLLTKHFISLKQISQFLVGIFNTYETEDETIKDLLTKILDEVKEFIFNLDDLEYSVTLVENTISQEDRTAEFQKVTKLKENLLSKLLGSYSNIITIFQTYIQKQNSSRMLKNEEDKITLLNQLQESEQRCISQRAAIKDLERRLSIIQGKANTMESYKSTLEDTRTELQKQLSYKDAQIQYLTAELSQLSTKEKTDDNEKLLEIIEEIKKNAQAEKTALKKAVKFQKSRAEKLEQLHVRSEKELKEKEKILLDIAAQRDQLKLHLTMANNSIIEGKNQIEEIKHQSLKLQNEMSEKEGDLKRQLQELSSSINEKSTQLNDCLREKVKLERDFSDVTNELEMAKRELNLLKSRFSEINMLKKDQGDGNNGSPLKEVKQLILLLQNTQEQLKNIKSAAINTTMAGGGDSTADGKTDGAYKTLLKAVDEIKEHLLDLKNRVLDSKDDNRKSELEMKLKELQKLYTSCSKENHALKDEIEELKNTRWNNSSQQNEISYMPENDFSAKTIQMELRLKNEENWRLKQREKDLEHQLEEVKNKLQKKDAENFRLYSLEEELKLRKNEISLLEKKKEEESERLLNRIKELQKALDETTAECDRLKRYVQDLRASYLNVFGGTS</sequence>
<organism evidence="8 9">
    <name type="scientific">Argiope bruennichi</name>
    <name type="common">Wasp spider</name>
    <name type="synonym">Aranea bruennichi</name>
    <dbReference type="NCBI Taxonomy" id="94029"/>
    <lineage>
        <taxon>Eukaryota</taxon>
        <taxon>Metazoa</taxon>
        <taxon>Ecdysozoa</taxon>
        <taxon>Arthropoda</taxon>
        <taxon>Chelicerata</taxon>
        <taxon>Arachnida</taxon>
        <taxon>Araneae</taxon>
        <taxon>Araneomorphae</taxon>
        <taxon>Entelegynae</taxon>
        <taxon>Araneoidea</taxon>
        <taxon>Araneidae</taxon>
        <taxon>Argiope</taxon>
    </lineage>
</organism>
<dbReference type="EMBL" id="JABXBU010000015">
    <property type="protein sequence ID" value="KAF8786715.1"/>
    <property type="molecule type" value="Genomic_DNA"/>
</dbReference>
<dbReference type="GO" id="GO:0005813">
    <property type="term" value="C:centrosome"/>
    <property type="evidence" value="ECO:0007669"/>
    <property type="project" value="UniProtKB-SubCell"/>
</dbReference>
<dbReference type="GO" id="GO:1902017">
    <property type="term" value="P:regulation of cilium assembly"/>
    <property type="evidence" value="ECO:0007669"/>
    <property type="project" value="TreeGrafter"/>
</dbReference>
<evidence type="ECO:0000313" key="8">
    <source>
        <dbReference type="EMBL" id="KAF8786715.1"/>
    </source>
</evidence>
<evidence type="ECO:0000256" key="5">
    <source>
        <dbReference type="ARBA" id="ARBA00023212"/>
    </source>
</evidence>
<dbReference type="PANTHER" id="PTHR23162:SF10">
    <property type="entry name" value="FI13205P"/>
    <property type="match status" value="1"/>
</dbReference>
<evidence type="ECO:0000256" key="3">
    <source>
        <dbReference type="ARBA" id="ARBA00022490"/>
    </source>
</evidence>
<keyword evidence="3" id="KW-0963">Cytoplasm</keyword>
<proteinExistence type="inferred from homology"/>
<evidence type="ECO:0000256" key="7">
    <source>
        <dbReference type="SAM" id="MobiDB-lite"/>
    </source>
</evidence>
<keyword evidence="9" id="KW-1185">Reference proteome</keyword>
<comment type="similarity">
    <text evidence="2">Belongs to the ODF2 family.</text>
</comment>
<feature type="region of interest" description="Disordered" evidence="7">
    <location>
        <begin position="120"/>
        <end position="146"/>
    </location>
</feature>
<evidence type="ECO:0000256" key="4">
    <source>
        <dbReference type="ARBA" id="ARBA00023054"/>
    </source>
</evidence>
<dbReference type="Proteomes" id="UP000807504">
    <property type="component" value="Unassembled WGS sequence"/>
</dbReference>
<protein>
    <submittedName>
        <fullName evidence="8">Uncharacterized protein</fullName>
    </submittedName>
</protein>
<dbReference type="AlphaFoldDB" id="A0A8T0F933"/>
<evidence type="ECO:0000256" key="6">
    <source>
        <dbReference type="SAM" id="Coils"/>
    </source>
</evidence>
<dbReference type="PANTHER" id="PTHR23162">
    <property type="entry name" value="OUTER DENSE FIBER OF SPERM TAILS 2"/>
    <property type="match status" value="1"/>
</dbReference>
<reference evidence="8" key="1">
    <citation type="journal article" date="2020" name="bioRxiv">
        <title>Chromosome-level reference genome of the European wasp spider Argiope bruennichi: a resource for studies on range expansion and evolutionary adaptation.</title>
        <authorList>
            <person name="Sheffer M.M."/>
            <person name="Hoppe A."/>
            <person name="Krehenwinkel H."/>
            <person name="Uhl G."/>
            <person name="Kuss A.W."/>
            <person name="Jensen L."/>
            <person name="Jensen C."/>
            <person name="Gillespie R.G."/>
            <person name="Hoff K.J."/>
            <person name="Prost S."/>
        </authorList>
    </citation>
    <scope>NUCLEOTIDE SEQUENCE</scope>
</reference>
<accession>A0A8T0F933</accession>
<gene>
    <name evidence="8" type="ORF">HNY73_008396</name>
</gene>
<comment type="caution">
    <text evidence="8">The sequence shown here is derived from an EMBL/GenBank/DDBJ whole genome shotgun (WGS) entry which is preliminary data.</text>
</comment>
<name>A0A8T0F933_ARGBR</name>
<dbReference type="InterPro" id="IPR026099">
    <property type="entry name" value="Odf2-rel"/>
</dbReference>